<gene>
    <name evidence="2" type="ORF">KIW84_021975</name>
</gene>
<keyword evidence="3" id="KW-1185">Reference proteome</keyword>
<feature type="compositionally biased region" description="Basic residues" evidence="1">
    <location>
        <begin position="143"/>
        <end position="159"/>
    </location>
</feature>
<feature type="compositionally biased region" description="Basic and acidic residues" evidence="1">
    <location>
        <begin position="90"/>
        <end position="101"/>
    </location>
</feature>
<name>A0A9D4YD80_PEA</name>
<dbReference type="Gramene" id="Psat02G0197500-T1">
    <property type="protein sequence ID" value="KAI5435370.1"/>
    <property type="gene ID" value="KIW84_021975"/>
</dbReference>
<feature type="region of interest" description="Disordered" evidence="1">
    <location>
        <begin position="77"/>
        <end position="101"/>
    </location>
</feature>
<protein>
    <submittedName>
        <fullName evidence="2">Uncharacterized protein</fullName>
    </submittedName>
</protein>
<accession>A0A9D4YD80</accession>
<dbReference type="EMBL" id="JAMSHJ010000002">
    <property type="protein sequence ID" value="KAI5435370.1"/>
    <property type="molecule type" value="Genomic_DNA"/>
</dbReference>
<proteinExistence type="predicted"/>
<comment type="caution">
    <text evidence="2">The sequence shown here is derived from an EMBL/GenBank/DDBJ whole genome shotgun (WGS) entry which is preliminary data.</text>
</comment>
<dbReference type="Proteomes" id="UP001058974">
    <property type="component" value="Chromosome 2"/>
</dbReference>
<evidence type="ECO:0000313" key="2">
    <source>
        <dbReference type="EMBL" id="KAI5435370.1"/>
    </source>
</evidence>
<reference evidence="2 3" key="1">
    <citation type="journal article" date="2022" name="Nat. Genet.">
        <title>Improved pea reference genome and pan-genome highlight genomic features and evolutionary characteristics.</title>
        <authorList>
            <person name="Yang T."/>
            <person name="Liu R."/>
            <person name="Luo Y."/>
            <person name="Hu S."/>
            <person name="Wang D."/>
            <person name="Wang C."/>
            <person name="Pandey M.K."/>
            <person name="Ge S."/>
            <person name="Xu Q."/>
            <person name="Li N."/>
            <person name="Li G."/>
            <person name="Huang Y."/>
            <person name="Saxena R.K."/>
            <person name="Ji Y."/>
            <person name="Li M."/>
            <person name="Yan X."/>
            <person name="He Y."/>
            <person name="Liu Y."/>
            <person name="Wang X."/>
            <person name="Xiang C."/>
            <person name="Varshney R.K."/>
            <person name="Ding H."/>
            <person name="Gao S."/>
            <person name="Zong X."/>
        </authorList>
    </citation>
    <scope>NUCLEOTIDE SEQUENCE [LARGE SCALE GENOMIC DNA]</scope>
    <source>
        <strain evidence="2 3">cv. Zhongwan 6</strain>
    </source>
</reference>
<dbReference type="AlphaFoldDB" id="A0A9D4YD80"/>
<evidence type="ECO:0000256" key="1">
    <source>
        <dbReference type="SAM" id="MobiDB-lite"/>
    </source>
</evidence>
<feature type="region of interest" description="Disordered" evidence="1">
    <location>
        <begin position="143"/>
        <end position="207"/>
    </location>
</feature>
<evidence type="ECO:0000313" key="3">
    <source>
        <dbReference type="Proteomes" id="UP001058974"/>
    </source>
</evidence>
<feature type="compositionally biased region" description="Basic and acidic residues" evidence="1">
    <location>
        <begin position="167"/>
        <end position="186"/>
    </location>
</feature>
<organism evidence="2 3">
    <name type="scientific">Pisum sativum</name>
    <name type="common">Garden pea</name>
    <name type="synonym">Lathyrus oleraceus</name>
    <dbReference type="NCBI Taxonomy" id="3888"/>
    <lineage>
        <taxon>Eukaryota</taxon>
        <taxon>Viridiplantae</taxon>
        <taxon>Streptophyta</taxon>
        <taxon>Embryophyta</taxon>
        <taxon>Tracheophyta</taxon>
        <taxon>Spermatophyta</taxon>
        <taxon>Magnoliopsida</taxon>
        <taxon>eudicotyledons</taxon>
        <taxon>Gunneridae</taxon>
        <taxon>Pentapetalae</taxon>
        <taxon>rosids</taxon>
        <taxon>fabids</taxon>
        <taxon>Fabales</taxon>
        <taxon>Fabaceae</taxon>
        <taxon>Papilionoideae</taxon>
        <taxon>50 kb inversion clade</taxon>
        <taxon>NPAAA clade</taxon>
        <taxon>Hologalegina</taxon>
        <taxon>IRL clade</taxon>
        <taxon>Fabeae</taxon>
        <taxon>Lathyrus</taxon>
    </lineage>
</organism>
<sequence>MNSVLDCGYERNKFRVLSKLEGISDCYFEINNDHCVIDVATYVVGNSIDGHLYVEHNVKDIMVKVVEPQCIDVTVRNESSDKDVDESDDDAKNVRFDDSGEDRTTRLNDGFEYIEVDRPKEDSNRVDINGKSYRIKMCESKSPMKKKKLTPKKKIKVKVKVMSPAKKSKDATEEKDHKSKDDREDQCVSDELGSSDPDASEAEKLPKYEKFRKEQLGKDYEFKLGTEFNSLTDFKDAIIEWSVVNGREITFVMNESNMRKTPRHYAKKAKVITGAIEVPLTTGAVKVLLATGAVEVPLQ</sequence>